<dbReference type="Proteomes" id="UP001056120">
    <property type="component" value="Linkage Group LG11"/>
</dbReference>
<reference evidence="1 2" key="2">
    <citation type="journal article" date="2022" name="Mol. Ecol. Resour.">
        <title>The genomes of chicory, endive, great burdock and yacon provide insights into Asteraceae paleo-polyploidization history and plant inulin production.</title>
        <authorList>
            <person name="Fan W."/>
            <person name="Wang S."/>
            <person name="Wang H."/>
            <person name="Wang A."/>
            <person name="Jiang F."/>
            <person name="Liu H."/>
            <person name="Zhao H."/>
            <person name="Xu D."/>
            <person name="Zhang Y."/>
        </authorList>
    </citation>
    <scope>NUCLEOTIDE SEQUENCE [LARGE SCALE GENOMIC DNA]</scope>
    <source>
        <strain evidence="2">cv. Yunnan</strain>
        <tissue evidence="1">Leaves</tissue>
    </source>
</reference>
<comment type="caution">
    <text evidence="1">The sequence shown here is derived from an EMBL/GenBank/DDBJ whole genome shotgun (WGS) entry which is preliminary data.</text>
</comment>
<name>A0ACB9HVX7_9ASTR</name>
<accession>A0ACB9HVX7</accession>
<gene>
    <name evidence="1" type="ORF">L1987_35195</name>
</gene>
<keyword evidence="2" id="KW-1185">Reference proteome</keyword>
<organism evidence="1 2">
    <name type="scientific">Smallanthus sonchifolius</name>
    <dbReference type="NCBI Taxonomy" id="185202"/>
    <lineage>
        <taxon>Eukaryota</taxon>
        <taxon>Viridiplantae</taxon>
        <taxon>Streptophyta</taxon>
        <taxon>Embryophyta</taxon>
        <taxon>Tracheophyta</taxon>
        <taxon>Spermatophyta</taxon>
        <taxon>Magnoliopsida</taxon>
        <taxon>eudicotyledons</taxon>
        <taxon>Gunneridae</taxon>
        <taxon>Pentapetalae</taxon>
        <taxon>asterids</taxon>
        <taxon>campanulids</taxon>
        <taxon>Asterales</taxon>
        <taxon>Asteraceae</taxon>
        <taxon>Asteroideae</taxon>
        <taxon>Heliantheae alliance</taxon>
        <taxon>Millerieae</taxon>
        <taxon>Smallanthus</taxon>
    </lineage>
</organism>
<reference evidence="2" key="1">
    <citation type="journal article" date="2022" name="Mol. Ecol. Resour.">
        <title>The genomes of chicory, endive, great burdock and yacon provide insights into Asteraceae palaeo-polyploidization history and plant inulin production.</title>
        <authorList>
            <person name="Fan W."/>
            <person name="Wang S."/>
            <person name="Wang H."/>
            <person name="Wang A."/>
            <person name="Jiang F."/>
            <person name="Liu H."/>
            <person name="Zhao H."/>
            <person name="Xu D."/>
            <person name="Zhang Y."/>
        </authorList>
    </citation>
    <scope>NUCLEOTIDE SEQUENCE [LARGE SCALE GENOMIC DNA]</scope>
    <source>
        <strain evidence="2">cv. Yunnan</strain>
    </source>
</reference>
<evidence type="ECO:0000313" key="2">
    <source>
        <dbReference type="Proteomes" id="UP001056120"/>
    </source>
</evidence>
<evidence type="ECO:0000313" key="1">
    <source>
        <dbReference type="EMBL" id="KAI3799890.1"/>
    </source>
</evidence>
<dbReference type="EMBL" id="CM042028">
    <property type="protein sequence ID" value="KAI3799890.1"/>
    <property type="molecule type" value="Genomic_DNA"/>
</dbReference>
<sequence length="400" mass="42810">MLQQVTGSRASKSLLWSYKRSFNGFVAKLTEDEKNQLARMEGVVSVFPRENKQLHTTRSWDFIGFPQDVNRAPLESDVIVGMLDTDLFSFKWSFRCGYLGSLDAIAEGVDIISISVGGSIKDYCKDSIAIGAFHSMKNGILTSNSDGNRGPRSGTISNLSPWSLSVAASIIDRRFLTQIVLGNNKTYEPDLTAPGVHILAAWSQGTTVTRDVGDTRVVPFNVLSGTSMVCPHATGAAVYVKSFHPTWSPTMIKSALMTTATPMSPTKNPDAEFANGSGHIDPLKAVDPGACSEATNATVWDLNYPSFALSAKQPSSISRSFNRTVTNVGAADSSYQANVVAPSGLVVKVNPSNLAFKAVGEKQSFVVTVDATIGLNALSGSLVWSDGVHKVTSPIVAFLF</sequence>
<protein>
    <submittedName>
        <fullName evidence="1">Uncharacterized protein</fullName>
    </submittedName>
</protein>
<proteinExistence type="predicted"/>